<dbReference type="Proteomes" id="UP001386955">
    <property type="component" value="Unassembled WGS sequence"/>
</dbReference>
<protein>
    <submittedName>
        <fullName evidence="1">Uncharacterized protein</fullName>
    </submittedName>
</protein>
<proteinExistence type="predicted"/>
<organism evidence="1 2">
    <name type="scientific">Psophocarpus tetragonolobus</name>
    <name type="common">Winged bean</name>
    <name type="synonym">Dolichos tetragonolobus</name>
    <dbReference type="NCBI Taxonomy" id="3891"/>
    <lineage>
        <taxon>Eukaryota</taxon>
        <taxon>Viridiplantae</taxon>
        <taxon>Streptophyta</taxon>
        <taxon>Embryophyta</taxon>
        <taxon>Tracheophyta</taxon>
        <taxon>Spermatophyta</taxon>
        <taxon>Magnoliopsida</taxon>
        <taxon>eudicotyledons</taxon>
        <taxon>Gunneridae</taxon>
        <taxon>Pentapetalae</taxon>
        <taxon>rosids</taxon>
        <taxon>fabids</taxon>
        <taxon>Fabales</taxon>
        <taxon>Fabaceae</taxon>
        <taxon>Papilionoideae</taxon>
        <taxon>50 kb inversion clade</taxon>
        <taxon>NPAAA clade</taxon>
        <taxon>indigoferoid/millettioid clade</taxon>
        <taxon>Phaseoleae</taxon>
        <taxon>Psophocarpus</taxon>
    </lineage>
</organism>
<dbReference type="AlphaFoldDB" id="A0AAN9XWM3"/>
<name>A0AAN9XWM3_PSOTE</name>
<accession>A0AAN9XWM3</accession>
<keyword evidence="2" id="KW-1185">Reference proteome</keyword>
<gene>
    <name evidence="1" type="ORF">VNO78_04411</name>
</gene>
<comment type="caution">
    <text evidence="1">The sequence shown here is derived from an EMBL/GenBank/DDBJ whole genome shotgun (WGS) entry which is preliminary data.</text>
</comment>
<sequence>MLISEMACRGRRLSGEAEEVLWNSPEDIQIQSNYITFKPLFEKGRHRKETAQGNKKTGEGVILVLWNTNLMLLYLIPRRCLFVDSNSFNQVKLTSSRVEHGQSSHPRSGSLIFVFHITRSLKGNMQLSKLSRNAVLRKLERW</sequence>
<evidence type="ECO:0000313" key="2">
    <source>
        <dbReference type="Proteomes" id="UP001386955"/>
    </source>
</evidence>
<reference evidence="1 2" key="1">
    <citation type="submission" date="2024-01" db="EMBL/GenBank/DDBJ databases">
        <title>The genomes of 5 underutilized Papilionoideae crops provide insights into root nodulation and disease resistanc.</title>
        <authorList>
            <person name="Jiang F."/>
        </authorList>
    </citation>
    <scope>NUCLEOTIDE SEQUENCE [LARGE SCALE GENOMIC DNA]</scope>
    <source>
        <strain evidence="1">DUOXIRENSHENG_FW03</strain>
        <tissue evidence="1">Leaves</tissue>
    </source>
</reference>
<evidence type="ECO:0000313" key="1">
    <source>
        <dbReference type="EMBL" id="KAK7412786.1"/>
    </source>
</evidence>
<dbReference type="EMBL" id="JAYMYS010000001">
    <property type="protein sequence ID" value="KAK7412786.1"/>
    <property type="molecule type" value="Genomic_DNA"/>
</dbReference>